<feature type="transmembrane region" description="Helical" evidence="7">
    <location>
        <begin position="99"/>
        <end position="121"/>
    </location>
</feature>
<evidence type="ECO:0000256" key="7">
    <source>
        <dbReference type="SAM" id="Phobius"/>
    </source>
</evidence>
<evidence type="ECO:0000259" key="8">
    <source>
        <dbReference type="Pfam" id="PF01435"/>
    </source>
</evidence>
<dbReference type="EMBL" id="JAPFPW010000001">
    <property type="protein sequence ID" value="MCW7752653.1"/>
    <property type="molecule type" value="Genomic_DNA"/>
</dbReference>
<dbReference type="Pfam" id="PF01435">
    <property type="entry name" value="Peptidase_M48"/>
    <property type="match status" value="1"/>
</dbReference>
<dbReference type="InterPro" id="IPR051156">
    <property type="entry name" value="Mito/Outer_Membr_Metalloprot"/>
</dbReference>
<keyword evidence="5 6" id="KW-0482">Metalloprotease</keyword>
<evidence type="ECO:0000256" key="1">
    <source>
        <dbReference type="ARBA" id="ARBA00022670"/>
    </source>
</evidence>
<dbReference type="CDD" id="cd07332">
    <property type="entry name" value="M48C_Oma1_like"/>
    <property type="match status" value="1"/>
</dbReference>
<dbReference type="Pfam" id="PF23368">
    <property type="entry name" value="DUF7092"/>
    <property type="match status" value="1"/>
</dbReference>
<keyword evidence="2" id="KW-0479">Metal-binding</keyword>
<keyword evidence="11" id="KW-1185">Reference proteome</keyword>
<feature type="domain" description="DUF7092" evidence="9">
    <location>
        <begin position="3"/>
        <end position="79"/>
    </location>
</feature>
<reference evidence="10 11" key="1">
    <citation type="submission" date="2022-11" db="EMBL/GenBank/DDBJ databases">
        <title>Desulfobotulus tamanensis H1 sp. nov. - anaerobic, alkaliphilic, sulphate reducing bacterium isolated from terrestrial mud volcano.</title>
        <authorList>
            <person name="Frolova A."/>
            <person name="Merkel A.Y."/>
            <person name="Slobodkin A.I."/>
        </authorList>
    </citation>
    <scope>NUCLEOTIDE SEQUENCE [LARGE SCALE GENOMIC DNA]</scope>
    <source>
        <strain evidence="10 11">H1</strain>
    </source>
</reference>
<dbReference type="RefSeq" id="WP_265423516.1">
    <property type="nucleotide sequence ID" value="NZ_JAPFPW010000001.1"/>
</dbReference>
<protein>
    <submittedName>
        <fullName evidence="10">M48 family metallopeptidase</fullName>
    </submittedName>
</protein>
<dbReference type="InterPro" id="IPR001915">
    <property type="entry name" value="Peptidase_M48"/>
</dbReference>
<evidence type="ECO:0000313" key="10">
    <source>
        <dbReference type="EMBL" id="MCW7752653.1"/>
    </source>
</evidence>
<comment type="similarity">
    <text evidence="6">Belongs to the peptidase M48 family.</text>
</comment>
<evidence type="ECO:0000256" key="5">
    <source>
        <dbReference type="ARBA" id="ARBA00023049"/>
    </source>
</evidence>
<evidence type="ECO:0000256" key="6">
    <source>
        <dbReference type="RuleBase" id="RU003983"/>
    </source>
</evidence>
<evidence type="ECO:0000259" key="9">
    <source>
        <dbReference type="Pfam" id="PF23368"/>
    </source>
</evidence>
<evidence type="ECO:0000256" key="4">
    <source>
        <dbReference type="ARBA" id="ARBA00022833"/>
    </source>
</evidence>
<feature type="domain" description="Peptidase M48" evidence="8">
    <location>
        <begin position="192"/>
        <end position="339"/>
    </location>
</feature>
<comment type="caution">
    <text evidence="10">The sequence shown here is derived from an EMBL/GenBank/DDBJ whole genome shotgun (WGS) entry which is preliminary data.</text>
</comment>
<dbReference type="PANTHER" id="PTHR22726">
    <property type="entry name" value="METALLOENDOPEPTIDASE OMA1"/>
    <property type="match status" value="1"/>
</dbReference>
<keyword evidence="7" id="KW-0812">Transmembrane</keyword>
<evidence type="ECO:0000256" key="2">
    <source>
        <dbReference type="ARBA" id="ARBA00022723"/>
    </source>
</evidence>
<gene>
    <name evidence="10" type="ORF">OOT00_01480</name>
</gene>
<evidence type="ECO:0000256" key="3">
    <source>
        <dbReference type="ARBA" id="ARBA00022801"/>
    </source>
</evidence>
<name>A0ABT3N5B9_9BACT</name>
<keyword evidence="7" id="KW-1133">Transmembrane helix</keyword>
<keyword evidence="4 6" id="KW-0862">Zinc</keyword>
<keyword evidence="1 6" id="KW-0645">Protease</keyword>
<organism evidence="10 11">
    <name type="scientific">Desulfobotulus pelophilus</name>
    <dbReference type="NCBI Taxonomy" id="2823377"/>
    <lineage>
        <taxon>Bacteria</taxon>
        <taxon>Pseudomonadati</taxon>
        <taxon>Thermodesulfobacteriota</taxon>
        <taxon>Desulfobacteria</taxon>
        <taxon>Desulfobacterales</taxon>
        <taxon>Desulfobacteraceae</taxon>
        <taxon>Desulfobotulus</taxon>
    </lineage>
</organism>
<dbReference type="InterPro" id="IPR055518">
    <property type="entry name" value="DUF7092"/>
</dbReference>
<keyword evidence="7" id="KW-0472">Membrane</keyword>
<evidence type="ECO:0000313" key="11">
    <source>
        <dbReference type="Proteomes" id="UP001209681"/>
    </source>
</evidence>
<proteinExistence type="inferred from homology"/>
<dbReference type="Gene3D" id="3.30.2010.10">
    <property type="entry name" value="Metalloproteases ('zincins'), catalytic domain"/>
    <property type="match status" value="1"/>
</dbReference>
<keyword evidence="3 6" id="KW-0378">Hydrolase</keyword>
<dbReference type="Proteomes" id="UP001209681">
    <property type="component" value="Unassembled WGS sequence"/>
</dbReference>
<dbReference type="PANTHER" id="PTHR22726:SF1">
    <property type="entry name" value="METALLOENDOPEPTIDASE OMA1, MITOCHONDRIAL"/>
    <property type="match status" value="1"/>
</dbReference>
<accession>A0ABT3N5B9</accession>
<comment type="cofactor">
    <cofactor evidence="6">
        <name>Zn(2+)</name>
        <dbReference type="ChEBI" id="CHEBI:29105"/>
    </cofactor>
    <text evidence="6">Binds 1 zinc ion per subunit.</text>
</comment>
<sequence length="343" mass="38124">MKITGFFYDGRTSGAKEVCLFFQVDTKRIRVENSDGVLLAEAEAGHVRFSEPMGNTARSVFFPCGGVFETRDNRAVETLQVFLKSGGFWRLVHCLESRWHWVLLSLVLVSSIVFLAFCYGAPLASREIALRLPPALLEKVGEHTLHSLDTMFFSPSKLSLEAQKEIYVTFQPLWDAHPDFRLQFRRGGLLGANALALPGNIIVVTDELLVLAKENPDGLEGVLAHEVGHGVHRHAARRVIQDSFLAFLIMGLTGDGSGVAELFMGLPVLMTELAYSRGFEREADAYALEWLAHRGKSPDGLAQLLIRLHENEKRAETREGAWRGYLSTHPLLEERLEALGSGP</sequence>